<accession>A0ABP9ZIB3</accession>
<sequence length="345" mass="37965">MMIEKFLVGTYTRDASEGIYEIELDKDQKQLQNLQLVAKAGNPTYVAVSKANRLYAVDKGSNGKGGAMALDNSSRPATEINLCLNEDTNPAYITVDEGRQFVYTANYHTGEVMVYKIESDGSLAYQNKVVHSGDVGPRPEQENGAHPHYADLTPDGRLAVVDLGQDRVYIYDIADDGSLTQASTIKMEAGFGPRHIVFDAQKHVAFVVGELSSKLAVLSYDEKTAHMDVKHIVDTIPHDWEAHNGAAAIRLSNDGKFVYVSNRGNNSIAAFEVADDGSVELIQLISTEGDFPRDFNFNEDETFVVVVNQNTNDATLYEREVNTGKLSVVQKDFFVPEGVCVTLEK</sequence>
<keyword evidence="4" id="KW-1185">Reference proteome</keyword>
<feature type="compositionally biased region" description="Basic and acidic residues" evidence="2">
    <location>
        <begin position="137"/>
        <end position="149"/>
    </location>
</feature>
<dbReference type="InterPro" id="IPR011048">
    <property type="entry name" value="Haem_d1_sf"/>
</dbReference>
<dbReference type="Pfam" id="PF10282">
    <property type="entry name" value="Lactonase"/>
    <property type="match status" value="1"/>
</dbReference>
<dbReference type="InterPro" id="IPR019405">
    <property type="entry name" value="Lactonase_7-beta_prop"/>
</dbReference>
<dbReference type="InterPro" id="IPR050282">
    <property type="entry name" value="Cycloisomerase_2"/>
</dbReference>
<evidence type="ECO:0000256" key="1">
    <source>
        <dbReference type="ARBA" id="ARBA00005564"/>
    </source>
</evidence>
<comment type="caution">
    <text evidence="3">The sequence shown here is derived from an EMBL/GenBank/DDBJ whole genome shotgun (WGS) entry which is preliminary data.</text>
</comment>
<dbReference type="EMBL" id="BAABVV010000036">
    <property type="protein sequence ID" value="GAA6114502.1"/>
    <property type="molecule type" value="Genomic_DNA"/>
</dbReference>
<dbReference type="Proteomes" id="UP001438112">
    <property type="component" value="Unassembled WGS sequence"/>
</dbReference>
<gene>
    <name evidence="3" type="ORF">AP20H10_08650</name>
</gene>
<protein>
    <submittedName>
        <fullName evidence="3">Lactonase family protein</fullName>
    </submittedName>
</protein>
<evidence type="ECO:0000256" key="2">
    <source>
        <dbReference type="SAM" id="MobiDB-lite"/>
    </source>
</evidence>
<dbReference type="PANTHER" id="PTHR30344:SF1">
    <property type="entry name" value="6-PHOSPHOGLUCONOLACTONASE"/>
    <property type="match status" value="1"/>
</dbReference>
<dbReference type="PANTHER" id="PTHR30344">
    <property type="entry name" value="6-PHOSPHOGLUCONOLACTONASE-RELATED"/>
    <property type="match status" value="1"/>
</dbReference>
<organism evidence="3 4">
    <name type="scientific">Apilactobacillus apinorum</name>
    <dbReference type="NCBI Taxonomy" id="1218495"/>
    <lineage>
        <taxon>Bacteria</taxon>
        <taxon>Bacillati</taxon>
        <taxon>Bacillota</taxon>
        <taxon>Bacilli</taxon>
        <taxon>Lactobacillales</taxon>
        <taxon>Lactobacillaceae</taxon>
        <taxon>Apilactobacillus</taxon>
    </lineage>
</organism>
<evidence type="ECO:0000313" key="3">
    <source>
        <dbReference type="EMBL" id="GAA6114502.1"/>
    </source>
</evidence>
<name>A0ABP9ZIB3_9LACO</name>
<evidence type="ECO:0000313" key="4">
    <source>
        <dbReference type="Proteomes" id="UP001438112"/>
    </source>
</evidence>
<proteinExistence type="inferred from homology"/>
<dbReference type="Gene3D" id="2.130.10.10">
    <property type="entry name" value="YVTN repeat-like/Quinoprotein amine dehydrogenase"/>
    <property type="match status" value="1"/>
</dbReference>
<dbReference type="InterPro" id="IPR015943">
    <property type="entry name" value="WD40/YVTN_repeat-like_dom_sf"/>
</dbReference>
<feature type="region of interest" description="Disordered" evidence="2">
    <location>
        <begin position="132"/>
        <end position="151"/>
    </location>
</feature>
<comment type="similarity">
    <text evidence="1">Belongs to the cycloisomerase 2 family.</text>
</comment>
<reference evidence="3 4" key="1">
    <citation type="submission" date="2024-03" db="EMBL/GenBank/DDBJ databases">
        <title>Inconsistent identification of Apilactobacillus kunkeei-related strains obtained by well-developed overall genome related indices.</title>
        <authorList>
            <person name="Maeno S."/>
            <person name="Endo A."/>
        </authorList>
    </citation>
    <scope>NUCLEOTIDE SEQUENCE [LARGE SCALE GENOMIC DNA]</scope>
    <source>
        <strain evidence="3 4">20H-10</strain>
    </source>
</reference>
<dbReference type="SUPFAM" id="SSF51004">
    <property type="entry name" value="C-terminal (heme d1) domain of cytochrome cd1-nitrite reductase"/>
    <property type="match status" value="1"/>
</dbReference>